<dbReference type="Proteomes" id="UP000007148">
    <property type="component" value="Unassembled WGS sequence"/>
</dbReference>
<feature type="domain" description="BTB" evidence="1">
    <location>
        <begin position="13"/>
        <end position="92"/>
    </location>
</feature>
<dbReference type="PROSITE" id="PS50097">
    <property type="entry name" value="BTB"/>
    <property type="match status" value="1"/>
</dbReference>
<dbReference type="SUPFAM" id="SSF54695">
    <property type="entry name" value="POZ domain"/>
    <property type="match status" value="1"/>
</dbReference>
<dbReference type="OrthoDB" id="9997739at2759"/>
<dbReference type="HOGENOM" id="CLU_047592_2_1_1"/>
<dbReference type="Gene3D" id="3.30.710.10">
    <property type="entry name" value="Potassium Channel Kv1.1, Chain A"/>
    <property type="match status" value="1"/>
</dbReference>
<evidence type="ECO:0000313" key="3">
    <source>
        <dbReference type="Proteomes" id="UP000007148"/>
    </source>
</evidence>
<dbReference type="STRING" id="1109443.G4TA28"/>
<keyword evidence="3" id="KW-1185">Reference proteome</keyword>
<evidence type="ECO:0000313" key="2">
    <source>
        <dbReference type="EMBL" id="CCA68186.1"/>
    </source>
</evidence>
<dbReference type="InterPro" id="IPR011333">
    <property type="entry name" value="SKP1/BTB/POZ_sf"/>
</dbReference>
<gene>
    <name evidence="2" type="ORF">PIIN_02052</name>
</gene>
<dbReference type="CDD" id="cd18186">
    <property type="entry name" value="BTB_POZ_ZBTB_KLHL-like"/>
    <property type="match status" value="1"/>
</dbReference>
<name>G4TA28_SERID</name>
<reference evidence="2 3" key="1">
    <citation type="journal article" date="2011" name="PLoS Pathog.">
        <title>Endophytic Life Strategies Decoded by Genome and Transcriptome Analyses of the Mutualistic Root Symbiont Piriformospora indica.</title>
        <authorList>
            <person name="Zuccaro A."/>
            <person name="Lahrmann U."/>
            <person name="Guldener U."/>
            <person name="Langen G."/>
            <person name="Pfiffi S."/>
            <person name="Biedenkopf D."/>
            <person name="Wong P."/>
            <person name="Samans B."/>
            <person name="Grimm C."/>
            <person name="Basiewicz M."/>
            <person name="Murat C."/>
            <person name="Martin F."/>
            <person name="Kogel K.H."/>
        </authorList>
    </citation>
    <scope>NUCLEOTIDE SEQUENCE [LARGE SCALE GENOMIC DNA]</scope>
    <source>
        <strain evidence="2 3">DSM 11827</strain>
    </source>
</reference>
<protein>
    <recommendedName>
        <fullName evidence="1">BTB domain-containing protein</fullName>
    </recommendedName>
</protein>
<comment type="caution">
    <text evidence="2">The sequence shown here is derived from an EMBL/GenBank/DDBJ whole genome shotgun (WGS) entry which is preliminary data.</text>
</comment>
<dbReference type="OMA" id="FHECASF"/>
<dbReference type="AlphaFoldDB" id="G4TA28"/>
<dbReference type="InParanoid" id="G4TA28"/>
<organism evidence="2 3">
    <name type="scientific">Serendipita indica (strain DSM 11827)</name>
    <name type="common">Root endophyte fungus</name>
    <name type="synonym">Piriformospora indica</name>
    <dbReference type="NCBI Taxonomy" id="1109443"/>
    <lineage>
        <taxon>Eukaryota</taxon>
        <taxon>Fungi</taxon>
        <taxon>Dikarya</taxon>
        <taxon>Basidiomycota</taxon>
        <taxon>Agaricomycotina</taxon>
        <taxon>Agaricomycetes</taxon>
        <taxon>Sebacinales</taxon>
        <taxon>Serendipitaceae</taxon>
        <taxon>Serendipita</taxon>
    </lineage>
</organism>
<dbReference type="InterPro" id="IPR000210">
    <property type="entry name" value="BTB/POZ_dom"/>
</dbReference>
<dbReference type="eggNOG" id="ENOG502SREW">
    <property type="taxonomic scope" value="Eukaryota"/>
</dbReference>
<proteinExistence type="predicted"/>
<accession>G4TA28</accession>
<sequence>MKSRHPVWYFEDGNCIFLVDNVLFNLHRFVLTRNSAVFGALFQLPPPQRLRVHAKRAQLGEESVPEGVDDTRPIVLNGVSLVDFEAFLSLLYLPIYESDEHFSLAQWISILEVATRWDFTAIRQHAVTRLEGFAQEDMTPVLRISLARRYHLRGPSWQLRPLTALVTRKEYLSIEEAQLVGLETAILIARAREEVRNVIEVEEDFCDCCERCGKTSLLEENDVEDVIADILGLGSSMDCYSRD</sequence>
<dbReference type="EMBL" id="CAFZ01000027">
    <property type="protein sequence ID" value="CCA68186.1"/>
    <property type="molecule type" value="Genomic_DNA"/>
</dbReference>
<dbReference type="SMART" id="SM00225">
    <property type="entry name" value="BTB"/>
    <property type="match status" value="1"/>
</dbReference>
<evidence type="ECO:0000259" key="1">
    <source>
        <dbReference type="PROSITE" id="PS50097"/>
    </source>
</evidence>